<dbReference type="EMBL" id="BMNY01000001">
    <property type="protein sequence ID" value="GGM74571.1"/>
    <property type="molecule type" value="Genomic_DNA"/>
</dbReference>
<reference evidence="1" key="1">
    <citation type="journal article" date="2014" name="Int. J. Syst. Evol. Microbiol.">
        <title>Complete genome sequence of Corynebacterium casei LMG S-19264T (=DSM 44701T), isolated from a smear-ripened cheese.</title>
        <authorList>
            <consortium name="US DOE Joint Genome Institute (JGI-PGF)"/>
            <person name="Walter F."/>
            <person name="Albersmeier A."/>
            <person name="Kalinowski J."/>
            <person name="Ruckert C."/>
        </authorList>
    </citation>
    <scope>NUCLEOTIDE SEQUENCE</scope>
    <source>
        <strain evidence="1">JCM 13583</strain>
    </source>
</reference>
<evidence type="ECO:0000313" key="2">
    <source>
        <dbReference type="Proteomes" id="UP000632195"/>
    </source>
</evidence>
<dbReference type="Proteomes" id="UP000632195">
    <property type="component" value="Unassembled WGS sequence"/>
</dbReference>
<reference evidence="1" key="2">
    <citation type="submission" date="2022-09" db="EMBL/GenBank/DDBJ databases">
        <authorList>
            <person name="Sun Q."/>
            <person name="Ohkuma M."/>
        </authorList>
    </citation>
    <scope>NUCLEOTIDE SEQUENCE</scope>
    <source>
        <strain evidence="1">JCM 13583</strain>
    </source>
</reference>
<protein>
    <submittedName>
        <fullName evidence="1">Uncharacterized protein</fullName>
    </submittedName>
</protein>
<keyword evidence="2" id="KW-1185">Reference proteome</keyword>
<accession>A0AA37F9H8</accession>
<comment type="caution">
    <text evidence="1">The sequence shown here is derived from an EMBL/GenBank/DDBJ whole genome shotgun (WGS) entry which is preliminary data.</text>
</comment>
<dbReference type="AlphaFoldDB" id="A0AA37F9H8"/>
<sequence length="154" mass="17553">MPEEEKKQDEQGEGKTVISIKGVRKDIYQRMMRLARDTGKTVGEITNEAYKNFLGTVDTAKKVSREFIDSARAQQVRYIENLGSLEITGQELREFGRKVVFRNIKELRITDVDEDTFTSVVDGIINVNSLTVTGNVRKMTVISRCSFVEKVNKE</sequence>
<evidence type="ECO:0000313" key="1">
    <source>
        <dbReference type="EMBL" id="GGM74571.1"/>
    </source>
</evidence>
<gene>
    <name evidence="1" type="ORF">GCM10007108_10640</name>
</gene>
<organism evidence="1 2">
    <name type="scientific">Thermogymnomonas acidicola</name>
    <dbReference type="NCBI Taxonomy" id="399579"/>
    <lineage>
        <taxon>Archaea</taxon>
        <taxon>Methanobacteriati</taxon>
        <taxon>Thermoplasmatota</taxon>
        <taxon>Thermoplasmata</taxon>
        <taxon>Thermoplasmatales</taxon>
        <taxon>Thermogymnomonas</taxon>
    </lineage>
</organism>
<dbReference type="RefSeq" id="WP_188680925.1">
    <property type="nucleotide sequence ID" value="NZ_BMNY01000001.1"/>
</dbReference>
<proteinExistence type="predicted"/>
<name>A0AA37F9H8_9ARCH</name>